<organism evidence="1">
    <name type="scientific">Rhizophora mucronata</name>
    <name type="common">Asiatic mangrove</name>
    <dbReference type="NCBI Taxonomy" id="61149"/>
    <lineage>
        <taxon>Eukaryota</taxon>
        <taxon>Viridiplantae</taxon>
        <taxon>Streptophyta</taxon>
        <taxon>Embryophyta</taxon>
        <taxon>Tracheophyta</taxon>
        <taxon>Spermatophyta</taxon>
        <taxon>Magnoliopsida</taxon>
        <taxon>eudicotyledons</taxon>
        <taxon>Gunneridae</taxon>
        <taxon>Pentapetalae</taxon>
        <taxon>rosids</taxon>
        <taxon>fabids</taxon>
        <taxon>Malpighiales</taxon>
        <taxon>Rhizophoraceae</taxon>
        <taxon>Rhizophora</taxon>
    </lineage>
</organism>
<dbReference type="AlphaFoldDB" id="A0A2P2NW93"/>
<reference evidence="1" key="1">
    <citation type="submission" date="2018-02" db="EMBL/GenBank/DDBJ databases">
        <title>Rhizophora mucronata_Transcriptome.</title>
        <authorList>
            <person name="Meera S.P."/>
            <person name="Sreeshan A."/>
            <person name="Augustine A."/>
        </authorList>
    </citation>
    <scope>NUCLEOTIDE SEQUENCE</scope>
    <source>
        <tissue evidence="1">Leaf</tissue>
    </source>
</reference>
<evidence type="ECO:0000313" key="1">
    <source>
        <dbReference type="EMBL" id="MBX46689.1"/>
    </source>
</evidence>
<proteinExistence type="predicted"/>
<sequence>MEIISSMFKYGNHWNIAVEYS</sequence>
<dbReference type="EMBL" id="GGEC01066205">
    <property type="protein sequence ID" value="MBX46689.1"/>
    <property type="molecule type" value="Transcribed_RNA"/>
</dbReference>
<name>A0A2P2NW93_RHIMU</name>
<accession>A0A2P2NW93</accession>
<protein>
    <submittedName>
        <fullName evidence="1">Uncharacterized protein</fullName>
    </submittedName>
</protein>